<feature type="compositionally biased region" description="Low complexity" evidence="1">
    <location>
        <begin position="19"/>
        <end position="32"/>
    </location>
</feature>
<organism evidence="2">
    <name type="scientific">Podoviridae sp. ctzMH52</name>
    <dbReference type="NCBI Taxonomy" id="2826596"/>
    <lineage>
        <taxon>Viruses</taxon>
        <taxon>Duplodnaviria</taxon>
        <taxon>Heunggongvirae</taxon>
        <taxon>Uroviricota</taxon>
        <taxon>Caudoviricetes</taxon>
    </lineage>
</organism>
<feature type="region of interest" description="Disordered" evidence="1">
    <location>
        <begin position="19"/>
        <end position="56"/>
    </location>
</feature>
<sequence>MTRWSGTAGPCWTWRSAGATSSRTFTRRSSPATPLPTVRRCRSSSPPWRPAGMLGS</sequence>
<protein>
    <submittedName>
        <fullName evidence="2">Uncharacterized protein</fullName>
    </submittedName>
</protein>
<evidence type="ECO:0000256" key="1">
    <source>
        <dbReference type="SAM" id="MobiDB-lite"/>
    </source>
</evidence>
<dbReference type="EMBL" id="BK015048">
    <property type="protein sequence ID" value="DAD88811.1"/>
    <property type="molecule type" value="Genomic_DNA"/>
</dbReference>
<name>A0A8S5N3U6_9CAUD</name>
<accession>A0A8S5N3U6</accession>
<proteinExistence type="predicted"/>
<reference evidence="2" key="1">
    <citation type="journal article" date="2021" name="Proc. Natl. Acad. Sci. U.S.A.">
        <title>A Catalog of Tens of Thousands of Viruses from Human Metagenomes Reveals Hidden Associations with Chronic Diseases.</title>
        <authorList>
            <person name="Tisza M.J."/>
            <person name="Buck C.B."/>
        </authorList>
    </citation>
    <scope>NUCLEOTIDE SEQUENCE</scope>
    <source>
        <strain evidence="2">CtzMH52</strain>
    </source>
</reference>
<evidence type="ECO:0000313" key="2">
    <source>
        <dbReference type="EMBL" id="DAD88811.1"/>
    </source>
</evidence>